<dbReference type="HOGENOM" id="CLU_2516126_0_0_1"/>
<dbReference type="EMBL" id="KL402812">
    <property type="protein sequence ID" value="KEH16827.1"/>
    <property type="molecule type" value="Genomic_DNA"/>
</dbReference>
<evidence type="ECO:0000256" key="1">
    <source>
        <dbReference type="SAM" id="Phobius"/>
    </source>
</evidence>
<organism evidence="2 4">
    <name type="scientific">Medicago truncatula</name>
    <name type="common">Barrel medic</name>
    <name type="synonym">Medicago tribuloides</name>
    <dbReference type="NCBI Taxonomy" id="3880"/>
    <lineage>
        <taxon>Eukaryota</taxon>
        <taxon>Viridiplantae</taxon>
        <taxon>Streptophyta</taxon>
        <taxon>Embryophyta</taxon>
        <taxon>Tracheophyta</taxon>
        <taxon>Spermatophyta</taxon>
        <taxon>Magnoliopsida</taxon>
        <taxon>eudicotyledons</taxon>
        <taxon>Gunneridae</taxon>
        <taxon>Pentapetalae</taxon>
        <taxon>rosids</taxon>
        <taxon>fabids</taxon>
        <taxon>Fabales</taxon>
        <taxon>Fabaceae</taxon>
        <taxon>Papilionoideae</taxon>
        <taxon>50 kb inversion clade</taxon>
        <taxon>NPAAA clade</taxon>
        <taxon>Hologalegina</taxon>
        <taxon>IRL clade</taxon>
        <taxon>Trifolieae</taxon>
        <taxon>Medicago</taxon>
    </lineage>
</organism>
<protein>
    <submittedName>
        <fullName evidence="2">Transmembrane protein, putative</fullName>
    </submittedName>
</protein>
<dbReference type="Proteomes" id="UP000002051">
    <property type="component" value="Unassembled WGS sequence"/>
</dbReference>
<dbReference type="EnsemblPlants" id="KEH16827">
    <property type="protein sequence ID" value="KEH16827"/>
    <property type="gene ID" value="MTR_0087s0080"/>
</dbReference>
<proteinExistence type="predicted"/>
<evidence type="ECO:0000313" key="4">
    <source>
        <dbReference type="Proteomes" id="UP000002051"/>
    </source>
</evidence>
<keyword evidence="1" id="KW-1133">Transmembrane helix</keyword>
<accession>A0A072THD9</accession>
<name>A0A072THD9_MEDTR</name>
<evidence type="ECO:0000313" key="2">
    <source>
        <dbReference type="EMBL" id="KEH16827.1"/>
    </source>
</evidence>
<sequence>MNPKEKTQKEAFDPSNVFVVVVDPIDHSSTGSLWSFARQEKFMILSVNFIVLGTPFFKPYIYIVLKFISSVKQAAQLVTLKFWKN</sequence>
<gene>
    <name evidence="2" type="ORF">MTR_0087s0080</name>
</gene>
<reference evidence="3" key="3">
    <citation type="submission" date="2015-06" db="UniProtKB">
        <authorList>
            <consortium name="EnsemblPlants"/>
        </authorList>
    </citation>
    <scope>IDENTIFICATION</scope>
    <source>
        <strain evidence="3">cv. Jemalong A17</strain>
    </source>
</reference>
<keyword evidence="1" id="KW-0472">Membrane</keyword>
<feature type="transmembrane region" description="Helical" evidence="1">
    <location>
        <begin position="42"/>
        <end position="65"/>
    </location>
</feature>
<evidence type="ECO:0000313" key="3">
    <source>
        <dbReference type="EnsemblPlants" id="KEH16827"/>
    </source>
</evidence>
<keyword evidence="1 2" id="KW-0812">Transmembrane</keyword>
<reference evidence="2 4" key="2">
    <citation type="journal article" date="2014" name="BMC Genomics">
        <title>An improved genome release (version Mt4.0) for the model legume Medicago truncatula.</title>
        <authorList>
            <person name="Tang H."/>
            <person name="Krishnakumar V."/>
            <person name="Bidwell S."/>
            <person name="Rosen B."/>
            <person name="Chan A."/>
            <person name="Zhou S."/>
            <person name="Gentzbittel L."/>
            <person name="Childs K.L."/>
            <person name="Yandell M."/>
            <person name="Gundlach H."/>
            <person name="Mayer K.F."/>
            <person name="Schwartz D.C."/>
            <person name="Town C.D."/>
        </authorList>
    </citation>
    <scope>GENOME REANNOTATION</scope>
    <source>
        <strain evidence="2">A17</strain>
        <strain evidence="3 4">cv. Jemalong A17</strain>
    </source>
</reference>
<dbReference type="AlphaFoldDB" id="A0A072THD9"/>
<keyword evidence="4" id="KW-1185">Reference proteome</keyword>
<reference evidence="2 4" key="1">
    <citation type="journal article" date="2011" name="Nature">
        <title>The Medicago genome provides insight into the evolution of rhizobial symbioses.</title>
        <authorList>
            <person name="Young N.D."/>
            <person name="Debelle F."/>
            <person name="Oldroyd G.E."/>
            <person name="Geurts R."/>
            <person name="Cannon S.B."/>
            <person name="Udvardi M.K."/>
            <person name="Benedito V.A."/>
            <person name="Mayer K.F."/>
            <person name="Gouzy J."/>
            <person name="Schoof H."/>
            <person name="Van de Peer Y."/>
            <person name="Proost S."/>
            <person name="Cook D.R."/>
            <person name="Meyers B.C."/>
            <person name="Spannagl M."/>
            <person name="Cheung F."/>
            <person name="De Mita S."/>
            <person name="Krishnakumar V."/>
            <person name="Gundlach H."/>
            <person name="Zhou S."/>
            <person name="Mudge J."/>
            <person name="Bharti A.K."/>
            <person name="Murray J.D."/>
            <person name="Naoumkina M.A."/>
            <person name="Rosen B."/>
            <person name="Silverstein K.A."/>
            <person name="Tang H."/>
            <person name="Rombauts S."/>
            <person name="Zhao P.X."/>
            <person name="Zhou P."/>
            <person name="Barbe V."/>
            <person name="Bardou P."/>
            <person name="Bechner M."/>
            <person name="Bellec A."/>
            <person name="Berger A."/>
            <person name="Berges H."/>
            <person name="Bidwell S."/>
            <person name="Bisseling T."/>
            <person name="Choisne N."/>
            <person name="Couloux A."/>
            <person name="Denny R."/>
            <person name="Deshpande S."/>
            <person name="Dai X."/>
            <person name="Doyle J.J."/>
            <person name="Dudez A.M."/>
            <person name="Farmer A.D."/>
            <person name="Fouteau S."/>
            <person name="Franken C."/>
            <person name="Gibelin C."/>
            <person name="Gish J."/>
            <person name="Goldstein S."/>
            <person name="Gonzalez A.J."/>
            <person name="Green P.J."/>
            <person name="Hallab A."/>
            <person name="Hartog M."/>
            <person name="Hua A."/>
            <person name="Humphray S.J."/>
            <person name="Jeong D.H."/>
            <person name="Jing Y."/>
            <person name="Jocker A."/>
            <person name="Kenton S.M."/>
            <person name="Kim D.J."/>
            <person name="Klee K."/>
            <person name="Lai H."/>
            <person name="Lang C."/>
            <person name="Lin S."/>
            <person name="Macmil S.L."/>
            <person name="Magdelenat G."/>
            <person name="Matthews L."/>
            <person name="McCorrison J."/>
            <person name="Monaghan E.L."/>
            <person name="Mun J.H."/>
            <person name="Najar F.Z."/>
            <person name="Nicholson C."/>
            <person name="Noirot C."/>
            <person name="O'Bleness M."/>
            <person name="Paule C.R."/>
            <person name="Poulain J."/>
            <person name="Prion F."/>
            <person name="Qin B."/>
            <person name="Qu C."/>
            <person name="Retzel E.F."/>
            <person name="Riddle C."/>
            <person name="Sallet E."/>
            <person name="Samain S."/>
            <person name="Samson N."/>
            <person name="Sanders I."/>
            <person name="Saurat O."/>
            <person name="Scarpelli C."/>
            <person name="Schiex T."/>
            <person name="Segurens B."/>
            <person name="Severin A.J."/>
            <person name="Sherrier D.J."/>
            <person name="Shi R."/>
            <person name="Sims S."/>
            <person name="Singer S.R."/>
            <person name="Sinharoy S."/>
            <person name="Sterck L."/>
            <person name="Viollet A."/>
            <person name="Wang B.B."/>
            <person name="Wang K."/>
            <person name="Wang M."/>
            <person name="Wang X."/>
            <person name="Warfsmann J."/>
            <person name="Weissenbach J."/>
            <person name="White D.D."/>
            <person name="White J.D."/>
            <person name="Wiley G.B."/>
            <person name="Wincker P."/>
            <person name="Xing Y."/>
            <person name="Yang L."/>
            <person name="Yao Z."/>
            <person name="Ying F."/>
            <person name="Zhai J."/>
            <person name="Zhou L."/>
            <person name="Zuber A."/>
            <person name="Denarie J."/>
            <person name="Dixon R.A."/>
            <person name="May G.D."/>
            <person name="Schwartz D.C."/>
            <person name="Rogers J."/>
            <person name="Quetier F."/>
            <person name="Town C.D."/>
            <person name="Roe B.A."/>
        </authorList>
    </citation>
    <scope>NUCLEOTIDE SEQUENCE [LARGE SCALE GENOMIC DNA]</scope>
    <source>
        <strain evidence="2">A17</strain>
        <strain evidence="3 4">cv. Jemalong A17</strain>
    </source>
</reference>